<sequence>MTGEALRAYVERFLVPTLTAGDVLVLDNLTAHKVVGVRKAIRATGANLLHLPSCSPEVNPVEQAFAKLKALLRKAAARTKEAFCTTISRLLDTFTPAECHNYLANSGYAPR</sequence>
<reference evidence="2 3" key="1">
    <citation type="submission" date="2021-01" db="EMBL/GenBank/DDBJ databases">
        <title>Belnapia mucosa sp. nov. and Belnapia arida sp. nov., isolated from the Tabernas Desert (Almeria, Spain).</title>
        <authorList>
            <person name="Molina-Menor E."/>
            <person name="Vidal-Verdu A."/>
            <person name="Calonge A."/>
            <person name="Satari L."/>
            <person name="Pereto J."/>
            <person name="Porcar M."/>
        </authorList>
    </citation>
    <scope>NUCLEOTIDE SEQUENCE [LARGE SCALE GENOMIC DNA]</scope>
    <source>
        <strain evidence="2 3">T18</strain>
    </source>
</reference>
<accession>A0ABS1UAT8</accession>
<feature type="domain" description="Tc1-like transposase DDE" evidence="1">
    <location>
        <begin position="2"/>
        <end position="83"/>
    </location>
</feature>
<evidence type="ECO:0000313" key="2">
    <source>
        <dbReference type="EMBL" id="MBL6081660.1"/>
    </source>
</evidence>
<name>A0ABS1UAT8_9PROT</name>
<dbReference type="PANTHER" id="PTHR46564">
    <property type="entry name" value="TRANSPOSASE"/>
    <property type="match status" value="1"/>
</dbReference>
<dbReference type="Pfam" id="PF13358">
    <property type="entry name" value="DDE_3"/>
    <property type="match status" value="1"/>
</dbReference>
<evidence type="ECO:0000313" key="3">
    <source>
        <dbReference type="Proteomes" id="UP000660885"/>
    </source>
</evidence>
<dbReference type="InterPro" id="IPR038717">
    <property type="entry name" value="Tc1-like_DDE_dom"/>
</dbReference>
<proteinExistence type="predicted"/>
<evidence type="ECO:0000259" key="1">
    <source>
        <dbReference type="Pfam" id="PF13358"/>
    </source>
</evidence>
<dbReference type="Gene3D" id="3.30.420.10">
    <property type="entry name" value="Ribonuclease H-like superfamily/Ribonuclease H"/>
    <property type="match status" value="1"/>
</dbReference>
<dbReference type="RefSeq" id="WP_202834876.1">
    <property type="nucleotide sequence ID" value="NZ_JAETWB010000032.1"/>
</dbReference>
<dbReference type="Proteomes" id="UP000660885">
    <property type="component" value="Unassembled WGS sequence"/>
</dbReference>
<dbReference type="InterPro" id="IPR036397">
    <property type="entry name" value="RNaseH_sf"/>
</dbReference>
<dbReference type="EMBL" id="JAETWB010000032">
    <property type="protein sequence ID" value="MBL6081660.1"/>
    <property type="molecule type" value="Genomic_DNA"/>
</dbReference>
<gene>
    <name evidence="2" type="ORF">JMJ56_27095</name>
</gene>
<dbReference type="PANTHER" id="PTHR46564:SF1">
    <property type="entry name" value="TRANSPOSASE"/>
    <property type="match status" value="1"/>
</dbReference>
<protein>
    <submittedName>
        <fullName evidence="2">Transposase</fullName>
    </submittedName>
</protein>
<comment type="caution">
    <text evidence="2">The sequence shown here is derived from an EMBL/GenBank/DDBJ whole genome shotgun (WGS) entry which is preliminary data.</text>
</comment>
<keyword evidence="3" id="KW-1185">Reference proteome</keyword>
<organism evidence="2 3">
    <name type="scientific">Belnapia arida</name>
    <dbReference type="NCBI Taxonomy" id="2804533"/>
    <lineage>
        <taxon>Bacteria</taxon>
        <taxon>Pseudomonadati</taxon>
        <taxon>Pseudomonadota</taxon>
        <taxon>Alphaproteobacteria</taxon>
        <taxon>Acetobacterales</taxon>
        <taxon>Roseomonadaceae</taxon>
        <taxon>Belnapia</taxon>
    </lineage>
</organism>